<evidence type="ECO:0008006" key="4">
    <source>
        <dbReference type="Google" id="ProtNLM"/>
    </source>
</evidence>
<name>A0A172TV49_9BACT</name>
<feature type="chain" id="PRO_5008001190" description="Auto-transporter adhesin head GIN domain-containing protein" evidence="1">
    <location>
        <begin position="27"/>
        <end position="185"/>
    </location>
</feature>
<accession>A0A172TV49</accession>
<proteinExistence type="predicted"/>
<dbReference type="KEGG" id="fla:SY85_10375"/>
<dbReference type="AlphaFoldDB" id="A0A172TV49"/>
<dbReference type="EMBL" id="CP011390">
    <property type="protein sequence ID" value="ANE50848.1"/>
    <property type="molecule type" value="Genomic_DNA"/>
</dbReference>
<reference evidence="2 3" key="2">
    <citation type="journal article" date="2016" name="Int. J. Syst. Evol. Microbiol.">
        <title>Flavisolibacter tropicus sp. nov., isolated from tropical soil.</title>
        <authorList>
            <person name="Lee J.J."/>
            <person name="Kang M.S."/>
            <person name="Kim G.S."/>
            <person name="Lee C.S."/>
            <person name="Lim S."/>
            <person name="Lee J."/>
            <person name="Roh S.H."/>
            <person name="Kang H."/>
            <person name="Ha J.M."/>
            <person name="Bae S."/>
            <person name="Jung H.Y."/>
            <person name="Kim M.K."/>
        </authorList>
    </citation>
    <scope>NUCLEOTIDE SEQUENCE [LARGE SCALE GENOMIC DNA]</scope>
    <source>
        <strain evidence="2 3">LCS9</strain>
    </source>
</reference>
<evidence type="ECO:0000256" key="1">
    <source>
        <dbReference type="SAM" id="SignalP"/>
    </source>
</evidence>
<feature type="signal peptide" evidence="1">
    <location>
        <begin position="1"/>
        <end position="26"/>
    </location>
</feature>
<dbReference type="Proteomes" id="UP000077177">
    <property type="component" value="Chromosome"/>
</dbReference>
<reference evidence="3" key="1">
    <citation type="submission" date="2015-01" db="EMBL/GenBank/DDBJ databases">
        <title>Flavisolibacter sp./LCS9/ whole genome sequencing.</title>
        <authorList>
            <person name="Kim M.K."/>
            <person name="Srinivasan S."/>
            <person name="Lee J.-J."/>
        </authorList>
    </citation>
    <scope>NUCLEOTIDE SEQUENCE [LARGE SCALE GENOMIC DNA]</scope>
    <source>
        <strain evidence="3">LCS9</strain>
    </source>
</reference>
<evidence type="ECO:0000313" key="2">
    <source>
        <dbReference type="EMBL" id="ANE50848.1"/>
    </source>
</evidence>
<protein>
    <recommendedName>
        <fullName evidence="4">Auto-transporter adhesin head GIN domain-containing protein</fullName>
    </recommendedName>
</protein>
<evidence type="ECO:0000313" key="3">
    <source>
        <dbReference type="Proteomes" id="UP000077177"/>
    </source>
</evidence>
<gene>
    <name evidence="2" type="ORF">SY85_10375</name>
</gene>
<keyword evidence="1" id="KW-0732">Signal</keyword>
<dbReference type="RefSeq" id="WP_066404233.1">
    <property type="nucleotide sequence ID" value="NZ_CP011390.1"/>
</dbReference>
<sequence length="185" mass="20271">MYKKNALLLAVPLLVLLHTGNFYEHAFPLAHYFSAIHKVINSFSKPIVEMQRSDGGEMKIVGKGFYTEINGSTVSFDVNASQTTKENASGSIVFKSSFLEFKGKVDCMNLVDGKMIVSGTMRHISKGSLDWVFVGIRYQFTFEDSGNDMSADRMSSISIGGASDCVTAINLATPNEIKGNIQITH</sequence>
<keyword evidence="3" id="KW-1185">Reference proteome</keyword>
<organism evidence="2 3">
    <name type="scientific">Flavisolibacter tropicus</name>
    <dbReference type="NCBI Taxonomy" id="1492898"/>
    <lineage>
        <taxon>Bacteria</taxon>
        <taxon>Pseudomonadati</taxon>
        <taxon>Bacteroidota</taxon>
        <taxon>Chitinophagia</taxon>
        <taxon>Chitinophagales</taxon>
        <taxon>Chitinophagaceae</taxon>
        <taxon>Flavisolibacter</taxon>
    </lineage>
</organism>